<dbReference type="Gene3D" id="3.50.50.60">
    <property type="entry name" value="FAD/NAD(P)-binding domain"/>
    <property type="match status" value="2"/>
</dbReference>
<keyword evidence="4 10" id="KW-0560">Oxidoreductase</keyword>
<dbReference type="NCBIfam" id="NF004776">
    <property type="entry name" value="PRK06116.1"/>
    <property type="match status" value="1"/>
</dbReference>
<keyword evidence="8" id="KW-0520">NAD</keyword>
<dbReference type="STRING" id="574566.I0Z0Q9"/>
<evidence type="ECO:0000256" key="8">
    <source>
        <dbReference type="PIRSR" id="PIRSR000350-3"/>
    </source>
</evidence>
<dbReference type="InterPro" id="IPR001100">
    <property type="entry name" value="Pyr_nuc-diS_OxRdtase"/>
</dbReference>
<dbReference type="Gene3D" id="3.30.390.30">
    <property type="match status" value="1"/>
</dbReference>
<dbReference type="GO" id="GO:0004362">
    <property type="term" value="F:glutathione-disulfide reductase (NADPH) activity"/>
    <property type="evidence" value="ECO:0007669"/>
    <property type="project" value="TreeGrafter"/>
</dbReference>
<evidence type="ECO:0000313" key="14">
    <source>
        <dbReference type="Proteomes" id="UP000007264"/>
    </source>
</evidence>
<dbReference type="PIRSF" id="PIRSF000350">
    <property type="entry name" value="Mercury_reductase_MerA"/>
    <property type="match status" value="1"/>
</dbReference>
<dbReference type="Proteomes" id="UP000007264">
    <property type="component" value="Unassembled WGS sequence"/>
</dbReference>
<dbReference type="InterPro" id="IPR036188">
    <property type="entry name" value="FAD/NAD-bd_sf"/>
</dbReference>
<feature type="binding site" evidence="8">
    <location>
        <position position="370"/>
    </location>
    <ligand>
        <name>FAD</name>
        <dbReference type="ChEBI" id="CHEBI:57692"/>
    </ligand>
</feature>
<dbReference type="InterPro" id="IPR016156">
    <property type="entry name" value="FAD/NAD-linked_Rdtase_dimer_sf"/>
</dbReference>
<organism evidence="13 14">
    <name type="scientific">Coccomyxa subellipsoidea (strain C-169)</name>
    <name type="common">Green microalga</name>
    <dbReference type="NCBI Taxonomy" id="574566"/>
    <lineage>
        <taxon>Eukaryota</taxon>
        <taxon>Viridiplantae</taxon>
        <taxon>Chlorophyta</taxon>
        <taxon>core chlorophytes</taxon>
        <taxon>Trebouxiophyceae</taxon>
        <taxon>Trebouxiophyceae incertae sedis</taxon>
        <taxon>Coccomyxaceae</taxon>
        <taxon>Coccomyxa</taxon>
        <taxon>Coccomyxa subellipsoidea</taxon>
    </lineage>
</organism>
<dbReference type="InterPro" id="IPR046952">
    <property type="entry name" value="GSHR/TRXR-like"/>
</dbReference>
<feature type="domain" description="Pyridine nucleotide-disulphide oxidoreductase dimerisation" evidence="11">
    <location>
        <begin position="406"/>
        <end position="514"/>
    </location>
</feature>
<evidence type="ECO:0000256" key="10">
    <source>
        <dbReference type="RuleBase" id="RU003691"/>
    </source>
</evidence>
<keyword evidence="8" id="KW-0547">Nucleotide-binding</keyword>
<dbReference type="eggNOG" id="KOG0405">
    <property type="taxonomic scope" value="Eukaryota"/>
</dbReference>
<comment type="caution">
    <text evidence="13">The sequence shown here is derived from an EMBL/GenBank/DDBJ whole genome shotgun (WGS) entry which is preliminary data.</text>
</comment>
<proteinExistence type="inferred from homology"/>
<protein>
    <submittedName>
        <fullName evidence="13">FAD/NAD(P)-binding domain-containing protein</fullName>
    </submittedName>
</protein>
<keyword evidence="5" id="KW-1015">Disulfide bond</keyword>
<evidence type="ECO:0000256" key="9">
    <source>
        <dbReference type="PIRSR" id="PIRSR000350-4"/>
    </source>
</evidence>
<sequence>MRICLRGPFCNVALRKGHYFPGMVDSAVLRAPAGIWRKVATRASQENGAEFDFDLFTIGGGSAGVRAARYSAGLGAKVGLCELPRDLISSDEKGGTGGTCVLRGCVPKKLMALAGLFAEDVQDAASFGWEVEGPPQLSWEKLQSNKRRELERLSDLYMDNLKKANVEFIEGRARIVDPNTVEVNGKQYRAKNILVATGGAASIPPIDGARDYAITSDHVLNLDELPKKLVVVGGGYIGCEQASIFNNLGTEVYLVVRQDLPLAGFDREACAFVMEQYKLRGLHVYGQSSPTKVSRGADGKLTVRVEPYKRDGDPFDIEDVDQVLMATGRKPKTQNIGLENVGAEIDEKGGLKVDEFSRSVSVPSIWGIGDVTNRIPLTPVARMEGSALAKHLFGDEGDVKPDYTAVPSVVFSSPQLAYVGKKEDAAVEEYQDVDIYTSKSTPMKNTLGRKDVKEFVKVVVSAKDKKVVGFHMVGAEAAEILQGFAAALYAGITKPQLDATVGIHPSSAEEFVTMTQTTRKYRGGKLVEGEPLKC</sequence>
<evidence type="ECO:0000259" key="12">
    <source>
        <dbReference type="Pfam" id="PF07992"/>
    </source>
</evidence>
<dbReference type="InterPro" id="IPR023753">
    <property type="entry name" value="FAD/NAD-binding_dom"/>
</dbReference>
<dbReference type="GO" id="GO:0006749">
    <property type="term" value="P:glutathione metabolic process"/>
    <property type="evidence" value="ECO:0007669"/>
    <property type="project" value="TreeGrafter"/>
</dbReference>
<evidence type="ECO:0000313" key="13">
    <source>
        <dbReference type="EMBL" id="EIE24228.1"/>
    </source>
</evidence>
<dbReference type="GeneID" id="17042226"/>
<keyword evidence="6 10" id="KW-0676">Redox-active center</keyword>
<dbReference type="AlphaFoldDB" id="I0Z0Q9"/>
<evidence type="ECO:0000256" key="4">
    <source>
        <dbReference type="ARBA" id="ARBA00023002"/>
    </source>
</evidence>
<dbReference type="SUPFAM" id="SSF51905">
    <property type="entry name" value="FAD/NAD(P)-binding domain"/>
    <property type="match status" value="1"/>
</dbReference>
<dbReference type="PRINTS" id="PR00368">
    <property type="entry name" value="FADPNR"/>
</dbReference>
<dbReference type="GO" id="GO:0050660">
    <property type="term" value="F:flavin adenine dinucleotide binding"/>
    <property type="evidence" value="ECO:0007669"/>
    <property type="project" value="InterPro"/>
</dbReference>
<name>I0Z0Q9_COCSC</name>
<feature type="binding site" evidence="8">
    <location>
        <position position="328"/>
    </location>
    <ligand>
        <name>NAD(+)</name>
        <dbReference type="ChEBI" id="CHEBI:57540"/>
    </ligand>
</feature>
<dbReference type="GO" id="GO:0034599">
    <property type="term" value="P:cellular response to oxidative stress"/>
    <property type="evidence" value="ECO:0007669"/>
    <property type="project" value="TreeGrafter"/>
</dbReference>
<feature type="domain" description="FAD/NAD(P)-binding" evidence="12">
    <location>
        <begin position="54"/>
        <end position="385"/>
    </location>
</feature>
<evidence type="ECO:0000256" key="6">
    <source>
        <dbReference type="ARBA" id="ARBA00023284"/>
    </source>
</evidence>
<comment type="cofactor">
    <cofactor evidence="8">
        <name>FAD</name>
        <dbReference type="ChEBI" id="CHEBI:57692"/>
    </cofactor>
    <text evidence="8">Binds 1 FAD per subunit.</text>
</comment>
<dbReference type="PANTHER" id="PTHR42737:SF2">
    <property type="entry name" value="GLUTATHIONE REDUCTASE"/>
    <property type="match status" value="1"/>
</dbReference>
<dbReference type="InterPro" id="IPR004099">
    <property type="entry name" value="Pyr_nucl-diS_OxRdtase_dimer"/>
</dbReference>
<keyword evidence="3 8" id="KW-0274">FAD</keyword>
<dbReference type="OrthoDB" id="5956163at2759"/>
<dbReference type="EMBL" id="AGSI01000006">
    <property type="protein sequence ID" value="EIE24228.1"/>
    <property type="molecule type" value="Genomic_DNA"/>
</dbReference>
<feature type="binding site" evidence="8">
    <location>
        <begin position="233"/>
        <end position="240"/>
    </location>
    <ligand>
        <name>NAD(+)</name>
        <dbReference type="ChEBI" id="CHEBI:57540"/>
    </ligand>
</feature>
<evidence type="ECO:0000256" key="7">
    <source>
        <dbReference type="PIRSR" id="PIRSR000350-2"/>
    </source>
</evidence>
<feature type="disulfide bond" description="Redox-active" evidence="9">
    <location>
        <begin position="100"/>
        <end position="105"/>
    </location>
</feature>
<feature type="active site" description="Proton acceptor" evidence="7">
    <location>
        <position position="504"/>
    </location>
</feature>
<comment type="similarity">
    <text evidence="1 10">Belongs to the class-I pyridine nucleotide-disulfide oxidoreductase family.</text>
</comment>
<dbReference type="Pfam" id="PF02852">
    <property type="entry name" value="Pyr_redox_dim"/>
    <property type="match status" value="1"/>
</dbReference>
<evidence type="ECO:0000259" key="11">
    <source>
        <dbReference type="Pfam" id="PF02852"/>
    </source>
</evidence>
<dbReference type="SUPFAM" id="SSF55424">
    <property type="entry name" value="FAD/NAD-linked reductases, dimerisation (C-terminal) domain"/>
    <property type="match status" value="1"/>
</dbReference>
<feature type="binding site" evidence="8">
    <location>
        <position position="109"/>
    </location>
    <ligand>
        <name>FAD</name>
        <dbReference type="ChEBI" id="CHEBI:57692"/>
    </ligand>
</feature>
<dbReference type="PROSITE" id="PS00076">
    <property type="entry name" value="PYRIDINE_REDOX_1"/>
    <property type="match status" value="1"/>
</dbReference>
<dbReference type="KEGG" id="csl:COCSUDRAFT_23349"/>
<evidence type="ECO:0000256" key="1">
    <source>
        <dbReference type="ARBA" id="ARBA00007532"/>
    </source>
</evidence>
<evidence type="ECO:0000256" key="3">
    <source>
        <dbReference type="ARBA" id="ARBA00022827"/>
    </source>
</evidence>
<dbReference type="PRINTS" id="PR00411">
    <property type="entry name" value="PNDRDTASEI"/>
</dbReference>
<evidence type="ECO:0000256" key="2">
    <source>
        <dbReference type="ARBA" id="ARBA00022630"/>
    </source>
</evidence>
<dbReference type="RefSeq" id="XP_005648772.1">
    <property type="nucleotide sequence ID" value="XM_005648715.1"/>
</dbReference>
<dbReference type="GO" id="GO:0045454">
    <property type="term" value="P:cell redox homeostasis"/>
    <property type="evidence" value="ECO:0007669"/>
    <property type="project" value="InterPro"/>
</dbReference>
<dbReference type="GO" id="GO:0005739">
    <property type="term" value="C:mitochondrion"/>
    <property type="evidence" value="ECO:0007669"/>
    <property type="project" value="TreeGrafter"/>
</dbReference>
<gene>
    <name evidence="13" type="ORF">COCSUDRAFT_23349</name>
</gene>
<reference evidence="13 14" key="1">
    <citation type="journal article" date="2012" name="Genome Biol.">
        <title>The genome of the polar eukaryotic microalga coccomyxa subellipsoidea reveals traits of cold adaptation.</title>
        <authorList>
            <person name="Blanc G."/>
            <person name="Agarkova I."/>
            <person name="Grimwood J."/>
            <person name="Kuo A."/>
            <person name="Brueggeman A."/>
            <person name="Dunigan D."/>
            <person name="Gurnon J."/>
            <person name="Ladunga I."/>
            <person name="Lindquist E."/>
            <person name="Lucas S."/>
            <person name="Pangilinan J."/>
            <person name="Proschold T."/>
            <person name="Salamov A."/>
            <person name="Schmutz J."/>
            <person name="Weeks D."/>
            <person name="Yamada T."/>
            <person name="Claverie J.M."/>
            <person name="Grigoriev I."/>
            <person name="Van Etten J."/>
            <person name="Lomsadze A."/>
            <person name="Borodovsky M."/>
        </authorList>
    </citation>
    <scope>NUCLEOTIDE SEQUENCE [LARGE SCALE GENOMIC DNA]</scope>
    <source>
        <strain evidence="13 14">C-169</strain>
    </source>
</reference>
<dbReference type="GO" id="GO:0005829">
    <property type="term" value="C:cytosol"/>
    <property type="evidence" value="ECO:0007669"/>
    <property type="project" value="TreeGrafter"/>
</dbReference>
<keyword evidence="2 10" id="KW-0285">Flavoprotein</keyword>
<dbReference type="PANTHER" id="PTHR42737">
    <property type="entry name" value="GLUTATHIONE REDUCTASE"/>
    <property type="match status" value="1"/>
</dbReference>
<dbReference type="Pfam" id="PF07992">
    <property type="entry name" value="Pyr_redox_2"/>
    <property type="match status" value="1"/>
</dbReference>
<dbReference type="InterPro" id="IPR012999">
    <property type="entry name" value="Pyr_OxRdtase_I_AS"/>
</dbReference>
<keyword evidence="14" id="KW-1185">Reference proteome</keyword>
<evidence type="ECO:0000256" key="5">
    <source>
        <dbReference type="ARBA" id="ARBA00023157"/>
    </source>
</evidence>
<accession>I0Z0Q9</accession>